<name>A0A5J4VX80_9EUKA</name>
<dbReference type="OrthoDB" id="2157854at2759"/>
<sequence length="180" mass="20533">MDTDSMYLAIAGSQFEGYKYGLKYVIKDQQFYDQHYKEWLPWNDCTVAEGKKFMGLTIESQGENIVYLAPKCNSLYNGNEQNENIVLLVNRMKGVSQRCWLSEESEKKANLKTNDQIKCLNDGCNINVTTNNLQMKMGLMSIISIEKLALTGIHNKMVVLSNGCCAPFMYEINADHYLIV</sequence>
<dbReference type="Proteomes" id="UP000324800">
    <property type="component" value="Unassembled WGS sequence"/>
</dbReference>
<organism evidence="1 2">
    <name type="scientific">Streblomastix strix</name>
    <dbReference type="NCBI Taxonomy" id="222440"/>
    <lineage>
        <taxon>Eukaryota</taxon>
        <taxon>Metamonada</taxon>
        <taxon>Preaxostyla</taxon>
        <taxon>Oxymonadida</taxon>
        <taxon>Streblomastigidae</taxon>
        <taxon>Streblomastix</taxon>
    </lineage>
</organism>
<gene>
    <name evidence="1" type="ORF">EZS28_017151</name>
</gene>
<dbReference type="AlphaFoldDB" id="A0A5J4VX80"/>
<reference evidence="1 2" key="1">
    <citation type="submission" date="2019-03" db="EMBL/GenBank/DDBJ databases">
        <title>Single cell metagenomics reveals metabolic interactions within the superorganism composed of flagellate Streblomastix strix and complex community of Bacteroidetes bacteria on its surface.</title>
        <authorList>
            <person name="Treitli S.C."/>
            <person name="Kolisko M."/>
            <person name="Husnik F."/>
            <person name="Keeling P."/>
            <person name="Hampl V."/>
        </authorList>
    </citation>
    <scope>NUCLEOTIDE SEQUENCE [LARGE SCALE GENOMIC DNA]</scope>
    <source>
        <strain evidence="1">ST1C</strain>
    </source>
</reference>
<evidence type="ECO:0000313" key="1">
    <source>
        <dbReference type="EMBL" id="KAA6387324.1"/>
    </source>
</evidence>
<dbReference type="EMBL" id="SNRW01004421">
    <property type="protein sequence ID" value="KAA6387324.1"/>
    <property type="molecule type" value="Genomic_DNA"/>
</dbReference>
<proteinExistence type="predicted"/>
<accession>A0A5J4VX80</accession>
<comment type="caution">
    <text evidence="1">The sequence shown here is derived from an EMBL/GenBank/DDBJ whole genome shotgun (WGS) entry which is preliminary data.</text>
</comment>
<evidence type="ECO:0000313" key="2">
    <source>
        <dbReference type="Proteomes" id="UP000324800"/>
    </source>
</evidence>
<protein>
    <submittedName>
        <fullName evidence="1">Uncharacterized protein</fullName>
    </submittedName>
</protein>